<dbReference type="Proteomes" id="UP000244912">
    <property type="component" value="Unassembled WGS sequence"/>
</dbReference>
<organism evidence="1 2">
    <name type="scientific">Palleronia abyssalis</name>
    <dbReference type="NCBI Taxonomy" id="1501240"/>
    <lineage>
        <taxon>Bacteria</taxon>
        <taxon>Pseudomonadati</taxon>
        <taxon>Pseudomonadota</taxon>
        <taxon>Alphaproteobacteria</taxon>
        <taxon>Rhodobacterales</taxon>
        <taxon>Roseobacteraceae</taxon>
        <taxon>Palleronia</taxon>
    </lineage>
</organism>
<name>A0A2R8BYI4_9RHOB</name>
<proteinExistence type="predicted"/>
<evidence type="ECO:0000313" key="1">
    <source>
        <dbReference type="EMBL" id="SPJ25136.1"/>
    </source>
</evidence>
<protein>
    <submittedName>
        <fullName evidence="1">Uncharacterized protein</fullName>
    </submittedName>
</protein>
<dbReference type="OrthoDB" id="7854136at2"/>
<sequence length="138" mass="14915">MTQTVRRHDTGPAAVPDTAPQPPLIAFLRLASLACRAGPRGSIGACALLEPSSGPEDFAMALARALPEMLFRRPVLWRPGAAGQSFDEAWLLALSLARARNDLGSTRFLTRRRVRPEATPYLLLLLNGLAERLESTAA</sequence>
<accession>A0A2R8BYI4</accession>
<dbReference type="RefSeq" id="WP_108894940.1">
    <property type="nucleotide sequence ID" value="NZ_ONZF01000007.1"/>
</dbReference>
<gene>
    <name evidence="1" type="ORF">PAA8504_02982</name>
</gene>
<keyword evidence="2" id="KW-1185">Reference proteome</keyword>
<reference evidence="1 2" key="1">
    <citation type="submission" date="2018-03" db="EMBL/GenBank/DDBJ databases">
        <authorList>
            <person name="Keele B.F."/>
        </authorList>
    </citation>
    <scope>NUCLEOTIDE SEQUENCE [LARGE SCALE GENOMIC DNA]</scope>
    <source>
        <strain evidence="1 2">CECT 8504</strain>
    </source>
</reference>
<evidence type="ECO:0000313" key="2">
    <source>
        <dbReference type="Proteomes" id="UP000244912"/>
    </source>
</evidence>
<dbReference type="EMBL" id="ONZF01000007">
    <property type="protein sequence ID" value="SPJ25136.1"/>
    <property type="molecule type" value="Genomic_DNA"/>
</dbReference>
<dbReference type="AlphaFoldDB" id="A0A2R8BYI4"/>